<sequence length="198" mass="19822">MFSTHLYERRRGGSGDGGGGGAAARVPAPAADAFTLETAGVNVSLAHLTYRVPPPPTPFPRPGPAAGTPSAFRSAPRIYAAGPNLRAGMDVADSRRPLARPRGRAPQTAADAGRGLNGRPRRGAAGDGRTGRQRVGGGRPAAAGGRVQGGGVCRGRAARGGTAAARRSVRPLGGVPVTRGEKPNKPAASVSADSARTA</sequence>
<feature type="compositionally biased region" description="Basic and acidic residues" evidence="1">
    <location>
        <begin position="1"/>
        <end position="13"/>
    </location>
</feature>
<name>A0A1X6NSE3_PORUM</name>
<evidence type="ECO:0000313" key="3">
    <source>
        <dbReference type="Proteomes" id="UP000218209"/>
    </source>
</evidence>
<dbReference type="Proteomes" id="UP000218209">
    <property type="component" value="Unassembled WGS sequence"/>
</dbReference>
<evidence type="ECO:0000256" key="1">
    <source>
        <dbReference type="SAM" id="MobiDB-lite"/>
    </source>
</evidence>
<dbReference type="AlphaFoldDB" id="A0A1X6NSE3"/>
<keyword evidence="3" id="KW-1185">Reference proteome</keyword>
<reference evidence="2 3" key="1">
    <citation type="submission" date="2017-03" db="EMBL/GenBank/DDBJ databases">
        <title>WGS assembly of Porphyra umbilicalis.</title>
        <authorList>
            <person name="Brawley S.H."/>
            <person name="Blouin N.A."/>
            <person name="Ficko-Blean E."/>
            <person name="Wheeler G.L."/>
            <person name="Lohr M."/>
            <person name="Goodson H.V."/>
            <person name="Jenkins J.W."/>
            <person name="Blaby-Haas C.E."/>
            <person name="Helliwell K.E."/>
            <person name="Chan C."/>
            <person name="Marriage T."/>
            <person name="Bhattacharya D."/>
            <person name="Klein A.S."/>
            <person name="Badis Y."/>
            <person name="Brodie J."/>
            <person name="Cao Y."/>
            <person name="Collen J."/>
            <person name="Dittami S.M."/>
            <person name="Gachon C.M."/>
            <person name="Green B.R."/>
            <person name="Karpowicz S."/>
            <person name="Kim J.W."/>
            <person name="Kudahl U."/>
            <person name="Lin S."/>
            <person name="Michel G."/>
            <person name="Mittag M."/>
            <person name="Olson B.J."/>
            <person name="Pangilinan J."/>
            <person name="Peng Y."/>
            <person name="Qiu H."/>
            <person name="Shu S."/>
            <person name="Singer J.T."/>
            <person name="Smith A.G."/>
            <person name="Sprecher B.N."/>
            <person name="Wagner V."/>
            <person name="Wang W."/>
            <person name="Wang Z.-Y."/>
            <person name="Yan J."/>
            <person name="Yarish C."/>
            <person name="Zoeuner-Riek S."/>
            <person name="Zhuang Y."/>
            <person name="Zou Y."/>
            <person name="Lindquist E.A."/>
            <person name="Grimwood J."/>
            <person name="Barry K."/>
            <person name="Rokhsar D.S."/>
            <person name="Schmutz J."/>
            <person name="Stiller J.W."/>
            <person name="Grossman A.R."/>
            <person name="Prochnik S.E."/>
        </authorList>
    </citation>
    <scope>NUCLEOTIDE SEQUENCE [LARGE SCALE GENOMIC DNA]</scope>
    <source>
        <strain evidence="2">4086291</strain>
    </source>
</reference>
<feature type="region of interest" description="Disordered" evidence="1">
    <location>
        <begin position="95"/>
        <end position="198"/>
    </location>
</feature>
<dbReference type="EMBL" id="KV919130">
    <property type="protein sequence ID" value="OSX71495.1"/>
    <property type="molecule type" value="Genomic_DNA"/>
</dbReference>
<protein>
    <submittedName>
        <fullName evidence="2">Uncharacterized protein</fullName>
    </submittedName>
</protein>
<evidence type="ECO:0000313" key="2">
    <source>
        <dbReference type="EMBL" id="OSX71495.1"/>
    </source>
</evidence>
<organism evidence="2 3">
    <name type="scientific">Porphyra umbilicalis</name>
    <name type="common">Purple laver</name>
    <name type="synonym">Red alga</name>
    <dbReference type="NCBI Taxonomy" id="2786"/>
    <lineage>
        <taxon>Eukaryota</taxon>
        <taxon>Rhodophyta</taxon>
        <taxon>Bangiophyceae</taxon>
        <taxon>Bangiales</taxon>
        <taxon>Bangiaceae</taxon>
        <taxon>Porphyra</taxon>
    </lineage>
</organism>
<accession>A0A1X6NSE3</accession>
<proteinExistence type="predicted"/>
<gene>
    <name evidence="2" type="ORF">BU14_0527s0008</name>
</gene>
<feature type="region of interest" description="Disordered" evidence="1">
    <location>
        <begin position="1"/>
        <end position="25"/>
    </location>
</feature>